<gene>
    <name evidence="2" type="ORF">LCGC14_2887000</name>
</gene>
<evidence type="ECO:0000313" key="2">
    <source>
        <dbReference type="EMBL" id="KKK74110.1"/>
    </source>
</evidence>
<comment type="caution">
    <text evidence="2">The sequence shown here is derived from an EMBL/GenBank/DDBJ whole genome shotgun (WGS) entry which is preliminary data.</text>
</comment>
<dbReference type="AlphaFoldDB" id="A0A0F8YK67"/>
<reference evidence="2" key="1">
    <citation type="journal article" date="2015" name="Nature">
        <title>Complex archaea that bridge the gap between prokaryotes and eukaryotes.</title>
        <authorList>
            <person name="Spang A."/>
            <person name="Saw J.H."/>
            <person name="Jorgensen S.L."/>
            <person name="Zaremba-Niedzwiedzka K."/>
            <person name="Martijn J."/>
            <person name="Lind A.E."/>
            <person name="van Eijk R."/>
            <person name="Schleper C."/>
            <person name="Guy L."/>
            <person name="Ettema T.J."/>
        </authorList>
    </citation>
    <scope>NUCLEOTIDE SEQUENCE</scope>
</reference>
<evidence type="ECO:0008006" key="3">
    <source>
        <dbReference type="Google" id="ProtNLM"/>
    </source>
</evidence>
<organism evidence="2">
    <name type="scientific">marine sediment metagenome</name>
    <dbReference type="NCBI Taxonomy" id="412755"/>
    <lineage>
        <taxon>unclassified sequences</taxon>
        <taxon>metagenomes</taxon>
        <taxon>ecological metagenomes</taxon>
    </lineage>
</organism>
<accession>A0A0F8YK67</accession>
<protein>
    <recommendedName>
        <fullName evidence="3">Nuclease associated modular domain-containing protein</fullName>
    </recommendedName>
</protein>
<evidence type="ECO:0000256" key="1">
    <source>
        <dbReference type="SAM" id="MobiDB-lite"/>
    </source>
</evidence>
<name>A0A0F8YK67_9ZZZZ</name>
<dbReference type="EMBL" id="LAZR01056474">
    <property type="protein sequence ID" value="KKK74110.1"/>
    <property type="molecule type" value="Genomic_DNA"/>
</dbReference>
<feature type="non-terminal residue" evidence="2">
    <location>
        <position position="1"/>
    </location>
</feature>
<feature type="region of interest" description="Disordered" evidence="1">
    <location>
        <begin position="1"/>
        <end position="32"/>
    </location>
</feature>
<proteinExistence type="predicted"/>
<sequence length="32" mass="3715">QHAKGHKLSNEAKQKISNAAKRRWANKNKENE</sequence>